<evidence type="ECO:0000256" key="2">
    <source>
        <dbReference type="ARBA" id="ARBA00022723"/>
    </source>
</evidence>
<reference evidence="6" key="1">
    <citation type="submission" date="2024-05" db="EMBL/GenBank/DDBJ databases">
        <title>Isolation and characterization of Sporomusa carbonis sp. nov., a carboxydotrophic hydrogenogen in the genus of Sporomusa isolated from a charcoal burning pile.</title>
        <authorList>
            <person name="Boeer T."/>
            <person name="Rosenbaum F."/>
            <person name="Eysell L."/>
            <person name="Mueller V."/>
            <person name="Daniel R."/>
            <person name="Poehlein A."/>
        </authorList>
    </citation>
    <scope>NUCLEOTIDE SEQUENCE [LARGE SCALE GENOMIC DNA]</scope>
    <source>
        <strain evidence="6">DSM 10669</strain>
    </source>
</reference>
<gene>
    <name evidence="6" type="primary">soeB_1</name>
    <name evidence="6" type="ORF">SPSIL_034380</name>
</gene>
<evidence type="ECO:0000256" key="3">
    <source>
        <dbReference type="ARBA" id="ARBA00023004"/>
    </source>
</evidence>
<dbReference type="PANTHER" id="PTHR43177">
    <property type="entry name" value="PROTEIN NRFC"/>
    <property type="match status" value="1"/>
</dbReference>
<name>A0ABZ3IP96_9FIRM</name>
<evidence type="ECO:0000313" key="6">
    <source>
        <dbReference type="EMBL" id="XFO67244.1"/>
    </source>
</evidence>
<dbReference type="PANTHER" id="PTHR43177:SF3">
    <property type="entry name" value="PROTEIN NRFC HOMOLOG"/>
    <property type="match status" value="1"/>
</dbReference>
<evidence type="ECO:0000256" key="1">
    <source>
        <dbReference type="ARBA" id="ARBA00022485"/>
    </source>
</evidence>
<evidence type="ECO:0000256" key="4">
    <source>
        <dbReference type="ARBA" id="ARBA00023014"/>
    </source>
</evidence>
<organism evidence="6 7">
    <name type="scientific">Sporomusa silvacetica DSM 10669</name>
    <dbReference type="NCBI Taxonomy" id="1123289"/>
    <lineage>
        <taxon>Bacteria</taxon>
        <taxon>Bacillati</taxon>
        <taxon>Bacillota</taxon>
        <taxon>Negativicutes</taxon>
        <taxon>Selenomonadales</taxon>
        <taxon>Sporomusaceae</taxon>
        <taxon>Sporomusa</taxon>
    </lineage>
</organism>
<dbReference type="Gene3D" id="3.30.70.20">
    <property type="match status" value="2"/>
</dbReference>
<dbReference type="InterPro" id="IPR050954">
    <property type="entry name" value="ET_IronSulfur_Cluster-Binding"/>
</dbReference>
<keyword evidence="2" id="KW-0479">Metal-binding</keyword>
<dbReference type="InterPro" id="IPR017896">
    <property type="entry name" value="4Fe4S_Fe-S-bd"/>
</dbReference>
<dbReference type="EMBL" id="CP155573">
    <property type="protein sequence ID" value="XFO67244.1"/>
    <property type="molecule type" value="Genomic_DNA"/>
</dbReference>
<keyword evidence="4" id="KW-0411">Iron-sulfur</keyword>
<evidence type="ECO:0000259" key="5">
    <source>
        <dbReference type="PROSITE" id="PS51379"/>
    </source>
</evidence>
<dbReference type="RefSeq" id="WP_094606817.1">
    <property type="nucleotide sequence ID" value="NZ_CP155573.1"/>
</dbReference>
<keyword evidence="1" id="KW-0004">4Fe-4S</keyword>
<dbReference type="PROSITE" id="PS00198">
    <property type="entry name" value="4FE4S_FER_1"/>
    <property type="match status" value="1"/>
</dbReference>
<feature type="domain" description="4Fe-4S ferredoxin-type" evidence="5">
    <location>
        <begin position="82"/>
        <end position="111"/>
    </location>
</feature>
<accession>A0ABZ3IP96</accession>
<dbReference type="Pfam" id="PF13247">
    <property type="entry name" value="Fer4_11"/>
    <property type="match status" value="1"/>
</dbReference>
<dbReference type="SUPFAM" id="SSF54862">
    <property type="entry name" value="4Fe-4S ferredoxins"/>
    <property type="match status" value="1"/>
</dbReference>
<feature type="domain" description="4Fe-4S ferredoxin-type" evidence="5">
    <location>
        <begin position="4"/>
        <end position="34"/>
    </location>
</feature>
<dbReference type="Pfam" id="PF12797">
    <property type="entry name" value="Fer4_2"/>
    <property type="match status" value="1"/>
</dbReference>
<keyword evidence="3" id="KW-0408">Iron</keyword>
<dbReference type="CDD" id="cd10551">
    <property type="entry name" value="PsrB"/>
    <property type="match status" value="1"/>
</dbReference>
<protein>
    <submittedName>
        <fullName evidence="6">Sulfite dehydrogenase subunit B</fullName>
    </submittedName>
</protein>
<sequence>MSQRTMVVDLDRCIGCKSCEVACKQENGVILGCTWNKVLTVGPTGTYPKVEMYFLPTMCQECKDAACVKVCPTGASYKSEDGVILIDKEKCIGCRYCMMACPYGVRTFNEETKVVEKCTLCDQLKAVGENPACVKNCPAKCRFVGDIDDPSSDVSQVIQKAGSDSVHVLPDVGNRPSARYILHSKTATWKE</sequence>
<keyword evidence="7" id="KW-1185">Reference proteome</keyword>
<dbReference type="Proteomes" id="UP000216752">
    <property type="component" value="Chromosome"/>
</dbReference>
<feature type="domain" description="4Fe-4S ferredoxin-type" evidence="5">
    <location>
        <begin position="50"/>
        <end position="81"/>
    </location>
</feature>
<dbReference type="InterPro" id="IPR017900">
    <property type="entry name" value="4Fe4S_Fe_S_CS"/>
</dbReference>
<proteinExistence type="predicted"/>
<dbReference type="PROSITE" id="PS51379">
    <property type="entry name" value="4FE4S_FER_2"/>
    <property type="match status" value="3"/>
</dbReference>
<evidence type="ECO:0000313" key="7">
    <source>
        <dbReference type="Proteomes" id="UP000216752"/>
    </source>
</evidence>